<dbReference type="InterPro" id="IPR017441">
    <property type="entry name" value="Protein_kinase_ATP_BS"/>
</dbReference>
<evidence type="ECO:0000259" key="7">
    <source>
        <dbReference type="PROSITE" id="PS50011"/>
    </source>
</evidence>
<dbReference type="Pfam" id="PF00069">
    <property type="entry name" value="Pkinase"/>
    <property type="match status" value="1"/>
</dbReference>
<evidence type="ECO:0000256" key="6">
    <source>
        <dbReference type="PROSITE-ProRule" id="PRU10141"/>
    </source>
</evidence>
<dbReference type="InterPro" id="IPR000719">
    <property type="entry name" value="Prot_kinase_dom"/>
</dbReference>
<evidence type="ECO:0000256" key="4">
    <source>
        <dbReference type="ARBA" id="ARBA00022777"/>
    </source>
</evidence>
<accession>A0A7S1TKK0</accession>
<reference evidence="8" key="1">
    <citation type="submission" date="2021-01" db="EMBL/GenBank/DDBJ databases">
        <authorList>
            <person name="Corre E."/>
            <person name="Pelletier E."/>
            <person name="Niang G."/>
            <person name="Scheremetjew M."/>
            <person name="Finn R."/>
            <person name="Kale V."/>
            <person name="Holt S."/>
            <person name="Cochrane G."/>
            <person name="Meng A."/>
            <person name="Brown T."/>
            <person name="Cohen L."/>
        </authorList>
    </citation>
    <scope>NUCLEOTIDE SEQUENCE</scope>
    <source>
        <strain evidence="8">CCMP3124</strain>
    </source>
</reference>
<keyword evidence="5 6" id="KW-0067">ATP-binding</keyword>
<dbReference type="SUPFAM" id="SSF56112">
    <property type="entry name" value="Protein kinase-like (PK-like)"/>
    <property type="match status" value="1"/>
</dbReference>
<name>A0A7S1TKK0_9RHOD</name>
<evidence type="ECO:0000256" key="5">
    <source>
        <dbReference type="ARBA" id="ARBA00022840"/>
    </source>
</evidence>
<dbReference type="SMART" id="SM00220">
    <property type="entry name" value="S_TKc"/>
    <property type="match status" value="1"/>
</dbReference>
<dbReference type="PROSITE" id="PS50011">
    <property type="entry name" value="PROTEIN_KINASE_DOM"/>
    <property type="match status" value="1"/>
</dbReference>
<keyword evidence="3 6" id="KW-0547">Nucleotide-binding</keyword>
<proteinExistence type="predicted"/>
<dbReference type="FunFam" id="3.30.200.20:FF:000042">
    <property type="entry name" value="Aurora kinase A"/>
    <property type="match status" value="1"/>
</dbReference>
<evidence type="ECO:0000256" key="3">
    <source>
        <dbReference type="ARBA" id="ARBA00022741"/>
    </source>
</evidence>
<dbReference type="CDD" id="cd05117">
    <property type="entry name" value="STKc_CAMK"/>
    <property type="match status" value="1"/>
</dbReference>
<dbReference type="InterPro" id="IPR011009">
    <property type="entry name" value="Kinase-like_dom_sf"/>
</dbReference>
<dbReference type="PROSITE" id="PS00107">
    <property type="entry name" value="PROTEIN_KINASE_ATP"/>
    <property type="match status" value="1"/>
</dbReference>
<protein>
    <recommendedName>
        <fullName evidence="7">Protein kinase domain-containing protein</fullName>
    </recommendedName>
</protein>
<sequence>MWGCVVTPVAAGSHMAGGQSRLKDLTATFSELMGSSTGGSSATSGAGTGSLTDAGRHSRYCIHVHGDHLRDAKLFAESDEEFDKWLEALKHASGTALHDFYQMGKEIGSGTYGKVYSAKNRKTGEEVAVKAVKKINTPREIEYMQREVHILTSVNHPHIVQTIDIFDLGDMLYFVMELLPGGELFDLIAEAKHFTEAQAAEVARQIMSGIAYLHELGIVHRDIKPENILATTKQFPLNVKLTDFGLSNVIPFEMRDSAEKALRSYVGTPNYIAGELLLNKAYGPAVDVFSAGVVLYIMLSGKFPFWGRTDEEYLARLRRGARFPSAQWANVSDDAKDLLTQMTAFDPKARPSAEQVLAHSWFEKLEDEEFYEAASKIETFGLHSKQRHKLFTEAVREDMEL</sequence>
<dbReference type="Gene3D" id="1.10.510.10">
    <property type="entry name" value="Transferase(Phosphotransferase) domain 1"/>
    <property type="match status" value="1"/>
</dbReference>
<dbReference type="InterPro" id="IPR050205">
    <property type="entry name" value="CDPK_Ser/Thr_kinases"/>
</dbReference>
<feature type="binding site" evidence="6">
    <location>
        <position position="134"/>
    </location>
    <ligand>
        <name>ATP</name>
        <dbReference type="ChEBI" id="CHEBI:30616"/>
    </ligand>
</feature>
<keyword evidence="2" id="KW-0808">Transferase</keyword>
<evidence type="ECO:0000256" key="2">
    <source>
        <dbReference type="ARBA" id="ARBA00022679"/>
    </source>
</evidence>
<keyword evidence="1" id="KW-0723">Serine/threonine-protein kinase</keyword>
<dbReference type="FunFam" id="1.10.510.10:FF:000571">
    <property type="entry name" value="Maternal embryonic leucine zipper kinase"/>
    <property type="match status" value="1"/>
</dbReference>
<dbReference type="GO" id="GO:0004674">
    <property type="term" value="F:protein serine/threonine kinase activity"/>
    <property type="evidence" value="ECO:0007669"/>
    <property type="project" value="UniProtKB-KW"/>
</dbReference>
<gene>
    <name evidence="8" type="ORF">EAUS1353_LOCUS1343</name>
</gene>
<evidence type="ECO:0000313" key="8">
    <source>
        <dbReference type="EMBL" id="CAD9239605.1"/>
    </source>
</evidence>
<keyword evidence="4" id="KW-0418">Kinase</keyword>
<dbReference type="AlphaFoldDB" id="A0A7S1TKK0"/>
<evidence type="ECO:0000256" key="1">
    <source>
        <dbReference type="ARBA" id="ARBA00022527"/>
    </source>
</evidence>
<feature type="domain" description="Protein kinase" evidence="7">
    <location>
        <begin position="101"/>
        <end position="362"/>
    </location>
</feature>
<dbReference type="EMBL" id="HBGI01002065">
    <property type="protein sequence ID" value="CAD9239605.1"/>
    <property type="molecule type" value="Transcribed_RNA"/>
</dbReference>
<dbReference type="GO" id="GO:0005524">
    <property type="term" value="F:ATP binding"/>
    <property type="evidence" value="ECO:0007669"/>
    <property type="project" value="UniProtKB-UniRule"/>
</dbReference>
<organism evidence="8">
    <name type="scientific">Erythrolobus australicus</name>
    <dbReference type="NCBI Taxonomy" id="1077150"/>
    <lineage>
        <taxon>Eukaryota</taxon>
        <taxon>Rhodophyta</taxon>
        <taxon>Bangiophyceae</taxon>
        <taxon>Porphyridiales</taxon>
        <taxon>Porphyridiaceae</taxon>
        <taxon>Erythrolobus</taxon>
    </lineage>
</organism>
<dbReference type="PANTHER" id="PTHR24349">
    <property type="entry name" value="SERINE/THREONINE-PROTEIN KINASE"/>
    <property type="match status" value="1"/>
</dbReference>